<protein>
    <submittedName>
        <fullName evidence="1">Uncharacterized protein</fullName>
    </submittedName>
</protein>
<evidence type="ECO:0000313" key="2">
    <source>
        <dbReference type="Proteomes" id="UP000324233"/>
    </source>
</evidence>
<dbReference type="Proteomes" id="UP000324233">
    <property type="component" value="Chromosome"/>
</dbReference>
<evidence type="ECO:0000313" key="1">
    <source>
        <dbReference type="EMBL" id="QEH38746.1"/>
    </source>
</evidence>
<accession>A0A5B9WDP6</accession>
<keyword evidence="2" id="KW-1185">Reference proteome</keyword>
<proteinExistence type="predicted"/>
<sequence>MDASKDKERFDAMLAATGIPIEALTPRMGLELLLRFYAENPAGVTLYGVWSKISRYGPEELGFRFQWHRTRSEDRGAFASADVSLLFKVGPQSMAGDLRGFRAWCAGPEQMADFRSAVETSDAIRVWGDSPSAGVRVLWDDIIQSHVALFDCWGFRDPSRPVVTMTEDQWLQSDDVPLMLRWFRQEWQGEEADLDRLLQSYLLACCRRIWELLPLDASRRGVEIAERDLEGEASREEVARARYEAEGAAFYLDPSDDREPPADLPPDFKEAWAQYELKRRADINRLAEEVKVISSEKLKQMVRSASREIIDSPRELLESAAYFAEASMIYPGLRPKESIERYQNFLPASLLREMVGNPFRERPSASS</sequence>
<name>A0A5B9WDP6_9BACT</name>
<reference evidence="1 2" key="1">
    <citation type="submission" date="2019-08" db="EMBL/GenBank/DDBJ databases">
        <title>Deep-cultivation of Planctomycetes and their phenomic and genomic characterization uncovers novel biology.</title>
        <authorList>
            <person name="Wiegand S."/>
            <person name="Jogler M."/>
            <person name="Boedeker C."/>
            <person name="Pinto D."/>
            <person name="Vollmers J."/>
            <person name="Rivas-Marin E."/>
            <person name="Kohn T."/>
            <person name="Peeters S.H."/>
            <person name="Heuer A."/>
            <person name="Rast P."/>
            <person name="Oberbeckmann S."/>
            <person name="Bunk B."/>
            <person name="Jeske O."/>
            <person name="Meyerdierks A."/>
            <person name="Storesund J.E."/>
            <person name="Kallscheuer N."/>
            <person name="Luecker S."/>
            <person name="Lage O.M."/>
            <person name="Pohl T."/>
            <person name="Merkel B.J."/>
            <person name="Hornburger P."/>
            <person name="Mueller R.-W."/>
            <person name="Bruemmer F."/>
            <person name="Labrenz M."/>
            <person name="Spormann A.M."/>
            <person name="Op den Camp H."/>
            <person name="Overmann J."/>
            <person name="Amann R."/>
            <person name="Jetten M.S.M."/>
            <person name="Mascher T."/>
            <person name="Medema M.H."/>
            <person name="Devos D.P."/>
            <person name="Kaster A.-K."/>
            <person name="Ovreas L."/>
            <person name="Rohde M."/>
            <person name="Galperin M.Y."/>
            <person name="Jogler C."/>
        </authorList>
    </citation>
    <scope>NUCLEOTIDE SEQUENCE [LARGE SCALE GENOMIC DNA]</scope>
    <source>
        <strain evidence="1 2">OJF2</strain>
    </source>
</reference>
<dbReference type="RefSeq" id="WP_148598155.1">
    <property type="nucleotide sequence ID" value="NZ_CP042997.1"/>
</dbReference>
<dbReference type="OrthoDB" id="291320at2"/>
<dbReference type="AlphaFoldDB" id="A0A5B9WDP6"/>
<dbReference type="EMBL" id="CP042997">
    <property type="protein sequence ID" value="QEH38746.1"/>
    <property type="molecule type" value="Genomic_DNA"/>
</dbReference>
<dbReference type="KEGG" id="agv:OJF2_73520"/>
<gene>
    <name evidence="1" type="ORF">OJF2_73520</name>
</gene>
<organism evidence="1 2">
    <name type="scientific">Aquisphaera giovannonii</name>
    <dbReference type="NCBI Taxonomy" id="406548"/>
    <lineage>
        <taxon>Bacteria</taxon>
        <taxon>Pseudomonadati</taxon>
        <taxon>Planctomycetota</taxon>
        <taxon>Planctomycetia</taxon>
        <taxon>Isosphaerales</taxon>
        <taxon>Isosphaeraceae</taxon>
        <taxon>Aquisphaera</taxon>
    </lineage>
</organism>